<evidence type="ECO:0000256" key="4">
    <source>
        <dbReference type="PROSITE-ProRule" id="PRU00433"/>
    </source>
</evidence>
<organism evidence="7 8">
    <name type="scientific">Adhaeribacter rhizoryzae</name>
    <dbReference type="NCBI Taxonomy" id="2607907"/>
    <lineage>
        <taxon>Bacteria</taxon>
        <taxon>Pseudomonadati</taxon>
        <taxon>Bacteroidota</taxon>
        <taxon>Cytophagia</taxon>
        <taxon>Cytophagales</taxon>
        <taxon>Hymenobacteraceae</taxon>
        <taxon>Adhaeribacter</taxon>
    </lineage>
</organism>
<feature type="domain" description="Cytochrome c" evidence="6">
    <location>
        <begin position="200"/>
        <end position="294"/>
    </location>
</feature>
<dbReference type="SUPFAM" id="SSF46626">
    <property type="entry name" value="Cytochrome c"/>
    <property type="match status" value="2"/>
</dbReference>
<keyword evidence="5" id="KW-1133">Transmembrane helix</keyword>
<dbReference type="GO" id="GO:0046872">
    <property type="term" value="F:metal ion binding"/>
    <property type="evidence" value="ECO:0007669"/>
    <property type="project" value="UniProtKB-KW"/>
</dbReference>
<dbReference type="PANTHER" id="PTHR35008:SF4">
    <property type="entry name" value="BLL4482 PROTEIN"/>
    <property type="match status" value="1"/>
</dbReference>
<reference evidence="7 8" key="1">
    <citation type="submission" date="2019-09" db="EMBL/GenBank/DDBJ databases">
        <title>Genome sequence and assembly of Adhaeribacter sp.</title>
        <authorList>
            <person name="Chhetri G."/>
        </authorList>
    </citation>
    <scope>NUCLEOTIDE SEQUENCE [LARGE SCALE GENOMIC DNA]</scope>
    <source>
        <strain evidence="7 8">DK36</strain>
    </source>
</reference>
<dbReference type="EMBL" id="VWSF01000003">
    <property type="protein sequence ID" value="KAA5548243.1"/>
    <property type="molecule type" value="Genomic_DNA"/>
</dbReference>
<dbReference type="Proteomes" id="UP000323426">
    <property type="component" value="Unassembled WGS sequence"/>
</dbReference>
<dbReference type="AlphaFoldDB" id="A0A5M6DLB7"/>
<feature type="domain" description="Cytochrome c" evidence="6">
    <location>
        <begin position="52"/>
        <end position="154"/>
    </location>
</feature>
<dbReference type="PROSITE" id="PS51007">
    <property type="entry name" value="CYTC"/>
    <property type="match status" value="2"/>
</dbReference>
<dbReference type="PANTHER" id="PTHR35008">
    <property type="entry name" value="BLL4482 PROTEIN-RELATED"/>
    <property type="match status" value="1"/>
</dbReference>
<evidence type="ECO:0000256" key="5">
    <source>
        <dbReference type="SAM" id="Phobius"/>
    </source>
</evidence>
<evidence type="ECO:0000313" key="7">
    <source>
        <dbReference type="EMBL" id="KAA5548243.1"/>
    </source>
</evidence>
<dbReference type="InterPro" id="IPR051459">
    <property type="entry name" value="Cytochrome_c-type_DH"/>
</dbReference>
<keyword evidence="2 4" id="KW-0479">Metal-binding</keyword>
<evidence type="ECO:0000256" key="1">
    <source>
        <dbReference type="ARBA" id="ARBA00022617"/>
    </source>
</evidence>
<dbReference type="Pfam" id="PF00034">
    <property type="entry name" value="Cytochrom_C"/>
    <property type="match status" value="1"/>
</dbReference>
<dbReference type="Pfam" id="PF13442">
    <property type="entry name" value="Cytochrome_CBB3"/>
    <property type="match status" value="1"/>
</dbReference>
<name>A0A5M6DLB7_9BACT</name>
<evidence type="ECO:0000256" key="2">
    <source>
        <dbReference type="ARBA" id="ARBA00022723"/>
    </source>
</evidence>
<evidence type="ECO:0000259" key="6">
    <source>
        <dbReference type="PROSITE" id="PS51007"/>
    </source>
</evidence>
<evidence type="ECO:0000313" key="8">
    <source>
        <dbReference type="Proteomes" id="UP000323426"/>
    </source>
</evidence>
<dbReference type="Gene3D" id="1.10.760.10">
    <property type="entry name" value="Cytochrome c-like domain"/>
    <property type="match status" value="2"/>
</dbReference>
<dbReference type="GO" id="GO:0020037">
    <property type="term" value="F:heme binding"/>
    <property type="evidence" value="ECO:0007669"/>
    <property type="project" value="InterPro"/>
</dbReference>
<evidence type="ECO:0000256" key="3">
    <source>
        <dbReference type="ARBA" id="ARBA00023004"/>
    </source>
</evidence>
<keyword evidence="1 4" id="KW-0349">Heme</keyword>
<comment type="caution">
    <text evidence="7">The sequence shown here is derived from an EMBL/GenBank/DDBJ whole genome shotgun (WGS) entry which is preliminary data.</text>
</comment>
<keyword evidence="3 4" id="KW-0408">Iron</keyword>
<keyword evidence="8" id="KW-1185">Reference proteome</keyword>
<protein>
    <submittedName>
        <fullName evidence="7">Cytochrome c</fullName>
    </submittedName>
</protein>
<accession>A0A5M6DLB7</accession>
<dbReference type="RefSeq" id="WP_150087375.1">
    <property type="nucleotide sequence ID" value="NZ_VWSF01000003.1"/>
</dbReference>
<gene>
    <name evidence="7" type="ORF">F0145_05810</name>
</gene>
<dbReference type="GO" id="GO:0009055">
    <property type="term" value="F:electron transfer activity"/>
    <property type="evidence" value="ECO:0007669"/>
    <property type="project" value="InterPro"/>
</dbReference>
<keyword evidence="5" id="KW-0812">Transmembrane</keyword>
<feature type="transmembrane region" description="Helical" evidence="5">
    <location>
        <begin position="7"/>
        <end position="30"/>
    </location>
</feature>
<sequence length="296" mass="32288">MKKFFKWTGIVLGSVIVLLLIGFAIIYFSVQSRFNKKYEVAVQSITIPTDSASIALGEHIAAIKGCTDCHGKDFGGNIVIDDPALGLLPAPNITMGKGGLSSRRGNFTDEDYVRAIRHGLDKEGKSLKLMPSYEYQPLSKKDLAALIAYLKTRPAVDKEMPGVTLGPVGYALANFDKLPLIVAEKVNHTAPLEEEVHPAVSVTYGKYMAVSCQGCHGNNYQGGKPIIPGSPDVPNITGKGSLAKWTEAQFINTLRTGVTPEGKKLDPKYMPWPMAKEFTETEIKALYLFLKEQQPS</sequence>
<keyword evidence="5" id="KW-0472">Membrane</keyword>
<dbReference type="InterPro" id="IPR009056">
    <property type="entry name" value="Cyt_c-like_dom"/>
</dbReference>
<dbReference type="InterPro" id="IPR036909">
    <property type="entry name" value="Cyt_c-like_dom_sf"/>
</dbReference>
<proteinExistence type="predicted"/>